<dbReference type="InterPro" id="IPR000160">
    <property type="entry name" value="GGDEF_dom"/>
</dbReference>
<dbReference type="InterPro" id="IPR013783">
    <property type="entry name" value="Ig-like_fold"/>
</dbReference>
<dbReference type="RefSeq" id="WP_261695021.1">
    <property type="nucleotide sequence ID" value="NZ_CP104694.1"/>
</dbReference>
<evidence type="ECO:0000313" key="7">
    <source>
        <dbReference type="Proteomes" id="UP001064632"/>
    </source>
</evidence>
<dbReference type="SUPFAM" id="SSF63829">
    <property type="entry name" value="Calcium-dependent phosphotriesterase"/>
    <property type="match status" value="3"/>
</dbReference>
<dbReference type="InterPro" id="IPR015943">
    <property type="entry name" value="WD40/YVTN_repeat-like_dom_sf"/>
</dbReference>
<dbReference type="EMBL" id="CP104694">
    <property type="protein sequence ID" value="UXI68054.1"/>
    <property type="molecule type" value="Genomic_DNA"/>
</dbReference>
<feature type="transmembrane region" description="Helical" evidence="3">
    <location>
        <begin position="753"/>
        <end position="773"/>
    </location>
</feature>
<feature type="chain" id="PRO_5047509054" description="diguanylate cyclase" evidence="4">
    <location>
        <begin position="20"/>
        <end position="1010"/>
    </location>
</feature>
<dbReference type="PANTHER" id="PTHR45138">
    <property type="entry name" value="REGULATORY COMPONENTS OF SENSORY TRANSDUCTION SYSTEM"/>
    <property type="match status" value="1"/>
</dbReference>
<dbReference type="Proteomes" id="UP001064632">
    <property type="component" value="Chromosome"/>
</dbReference>
<keyword evidence="3" id="KW-0812">Transmembrane</keyword>
<evidence type="ECO:0000256" key="2">
    <source>
        <dbReference type="ARBA" id="ARBA00034247"/>
    </source>
</evidence>
<keyword evidence="3" id="KW-1133">Transmembrane helix</keyword>
<dbReference type="SMART" id="SM00267">
    <property type="entry name" value="GGDEF"/>
    <property type="match status" value="1"/>
</dbReference>
<organism evidence="6 7">
    <name type="scientific">Tahibacter amnicola</name>
    <dbReference type="NCBI Taxonomy" id="2976241"/>
    <lineage>
        <taxon>Bacteria</taxon>
        <taxon>Pseudomonadati</taxon>
        <taxon>Pseudomonadota</taxon>
        <taxon>Gammaproteobacteria</taxon>
        <taxon>Lysobacterales</taxon>
        <taxon>Rhodanobacteraceae</taxon>
        <taxon>Tahibacter</taxon>
    </lineage>
</organism>
<dbReference type="InterPro" id="IPR029787">
    <property type="entry name" value="Nucleotide_cyclase"/>
</dbReference>
<dbReference type="Pfam" id="PF00990">
    <property type="entry name" value="GGDEF"/>
    <property type="match status" value="1"/>
</dbReference>
<sequence length="1010" mass="109512">MIRFAARVLLGLVCGLALAAPTPEDWRDDPEQGRPLIRTHLPSAFNSPTTPVGPQAFAIQPLRDGAIAVANNNGLLRLDGVSWRTWNPLDGAVLALTVARDGRAYVGGIGDMGYFDHFGGPLVSLRPHVARLGQTLGDVWVAVEAGDGIYFADLQRVYRWHDDTLSLVYGGGQEILRGAAYRNGAVVLDPGAGLIAVSAEGAYRLAGSERLMGALTCAVVAQVDGVIVACDNGELLRWDDAGTLHPLPISADAAAVLREGGVSAMANFGEKGLIVGTRRRGLVLFDRDGTARGRTGESEWRDTRIFSLLPRGKDGLWVGFDYGISLMEWPGQVSRFDRSLGLPPAVLDSVRLGDVLFAATSAGIFRLDRKGDKDAFATFSLFQLNRSTLFDLSRLGDRLLAATRDGTYLVSVAGAEKVDKRLAYAAVPLAGEPARAIAGGVDGAWLIESTAGGWSVKDLPGVRGEVRRVVEDEDGTVWIGGHYPGLYRLRPPAGQRLTAQTLAGTVLTRYDDSAGLPEGRGLPLVFPDAIAFGTSRGVYRFDAARGRFDIDGALRDVLPVSAGEVRLVASTGYNQILVAQHDQIRLLELQPNGRWAERMTPLARIPRGMPLRDIRVDPDGVVWVATNEALFRHRPAVQSSLPELPPPRILIEDAGAVAMLAPGDTRELGTAPRSLSLRLEEAFFSGVEQLRFRTRLAPLESRWSAWSDSPRQTWSHLPGGNYVLDVEVQDIFGRTVSAKNVGIAVQSPWYLRWWAWAGYAAGLVGMFMVVVRLRVRGMRRRARYLERMVRERTVALEEASVTDQLTGLRNRRYVDTALALLLPRASHGLIVALVDIDHFKRINDGFGHAAGDQVLCAVASRLRESVAQPCALFRWGGEEFLLLAQADPDARACAQLIGDVLCRVAGDPVLLGDGRGLLVTCSIGWDRMGSKASELDVALRRADTHLYMAKGRGRDRAVGSADAGMDPVDTLLRGTTSRIVLTHIGDQTVEVRRAVVARETDAPAEARRPK</sequence>
<feature type="domain" description="GGDEF" evidence="5">
    <location>
        <begin position="827"/>
        <end position="962"/>
    </location>
</feature>
<evidence type="ECO:0000256" key="4">
    <source>
        <dbReference type="SAM" id="SignalP"/>
    </source>
</evidence>
<dbReference type="Gene3D" id="2.130.10.10">
    <property type="entry name" value="YVTN repeat-like/Quinoprotein amine dehydrogenase"/>
    <property type="match status" value="2"/>
</dbReference>
<proteinExistence type="predicted"/>
<keyword evidence="3" id="KW-0472">Membrane</keyword>
<gene>
    <name evidence="6" type="ORF">N4264_25565</name>
</gene>
<dbReference type="PROSITE" id="PS50887">
    <property type="entry name" value="GGDEF"/>
    <property type="match status" value="1"/>
</dbReference>
<reference evidence="6" key="1">
    <citation type="submission" date="2022-09" db="EMBL/GenBank/DDBJ databases">
        <title>Tahibacter sp. nov., isolated from a fresh water.</title>
        <authorList>
            <person name="Baek J.H."/>
            <person name="Lee J.K."/>
            <person name="Kim J.M."/>
            <person name="Jeon C.O."/>
        </authorList>
    </citation>
    <scope>NUCLEOTIDE SEQUENCE</scope>
    <source>
        <strain evidence="6">W38</strain>
    </source>
</reference>
<dbReference type="EC" id="2.7.7.65" evidence="1"/>
<dbReference type="Gene3D" id="2.60.40.10">
    <property type="entry name" value="Immunoglobulins"/>
    <property type="match status" value="1"/>
</dbReference>
<protein>
    <recommendedName>
        <fullName evidence="1">diguanylate cyclase</fullName>
        <ecNumber evidence="1">2.7.7.65</ecNumber>
    </recommendedName>
</protein>
<dbReference type="PANTHER" id="PTHR45138:SF9">
    <property type="entry name" value="DIGUANYLATE CYCLASE DGCM-RELATED"/>
    <property type="match status" value="1"/>
</dbReference>
<keyword evidence="4" id="KW-0732">Signal</keyword>
<evidence type="ECO:0000259" key="5">
    <source>
        <dbReference type="PROSITE" id="PS50887"/>
    </source>
</evidence>
<feature type="signal peptide" evidence="4">
    <location>
        <begin position="1"/>
        <end position="19"/>
    </location>
</feature>
<dbReference type="NCBIfam" id="TIGR00254">
    <property type="entry name" value="GGDEF"/>
    <property type="match status" value="1"/>
</dbReference>
<keyword evidence="7" id="KW-1185">Reference proteome</keyword>
<dbReference type="InterPro" id="IPR050469">
    <property type="entry name" value="Diguanylate_Cyclase"/>
</dbReference>
<comment type="catalytic activity">
    <reaction evidence="2">
        <text>2 GTP = 3',3'-c-di-GMP + 2 diphosphate</text>
        <dbReference type="Rhea" id="RHEA:24898"/>
        <dbReference type="ChEBI" id="CHEBI:33019"/>
        <dbReference type="ChEBI" id="CHEBI:37565"/>
        <dbReference type="ChEBI" id="CHEBI:58805"/>
        <dbReference type="EC" id="2.7.7.65"/>
    </reaction>
</comment>
<dbReference type="Gene3D" id="3.30.70.270">
    <property type="match status" value="1"/>
</dbReference>
<name>A0ABY6BDY4_9GAMM</name>
<evidence type="ECO:0000256" key="3">
    <source>
        <dbReference type="SAM" id="Phobius"/>
    </source>
</evidence>
<dbReference type="CDD" id="cd01949">
    <property type="entry name" value="GGDEF"/>
    <property type="match status" value="1"/>
</dbReference>
<evidence type="ECO:0000256" key="1">
    <source>
        <dbReference type="ARBA" id="ARBA00012528"/>
    </source>
</evidence>
<accession>A0ABY6BDY4</accession>
<dbReference type="SUPFAM" id="SSF55073">
    <property type="entry name" value="Nucleotide cyclase"/>
    <property type="match status" value="1"/>
</dbReference>
<dbReference type="InterPro" id="IPR043128">
    <property type="entry name" value="Rev_trsase/Diguanyl_cyclase"/>
</dbReference>
<evidence type="ECO:0000313" key="6">
    <source>
        <dbReference type="EMBL" id="UXI68054.1"/>
    </source>
</evidence>